<organism evidence="5 6">
    <name type="scientific">Nonomuraea aridisoli</name>
    <dbReference type="NCBI Taxonomy" id="2070368"/>
    <lineage>
        <taxon>Bacteria</taxon>
        <taxon>Bacillati</taxon>
        <taxon>Actinomycetota</taxon>
        <taxon>Actinomycetes</taxon>
        <taxon>Streptosporangiales</taxon>
        <taxon>Streptosporangiaceae</taxon>
        <taxon>Nonomuraea</taxon>
    </lineage>
</organism>
<dbReference type="PROSITE" id="PS01124">
    <property type="entry name" value="HTH_ARAC_FAMILY_2"/>
    <property type="match status" value="1"/>
</dbReference>
<dbReference type="GO" id="GO:0043565">
    <property type="term" value="F:sequence-specific DNA binding"/>
    <property type="evidence" value="ECO:0007669"/>
    <property type="project" value="InterPro"/>
</dbReference>
<evidence type="ECO:0000256" key="1">
    <source>
        <dbReference type="ARBA" id="ARBA00023015"/>
    </source>
</evidence>
<dbReference type="PROSITE" id="PS00041">
    <property type="entry name" value="HTH_ARAC_FAMILY_1"/>
    <property type="match status" value="1"/>
</dbReference>
<dbReference type="Pfam" id="PF12833">
    <property type="entry name" value="HTH_18"/>
    <property type="match status" value="1"/>
</dbReference>
<dbReference type="Gene3D" id="1.10.10.60">
    <property type="entry name" value="Homeodomain-like"/>
    <property type="match status" value="1"/>
</dbReference>
<accession>A0A2W2G731</accession>
<keyword evidence="2" id="KW-0238">DNA-binding</keyword>
<dbReference type="AlphaFoldDB" id="A0A2W2G731"/>
<evidence type="ECO:0000256" key="3">
    <source>
        <dbReference type="ARBA" id="ARBA00023163"/>
    </source>
</evidence>
<dbReference type="InterPro" id="IPR018060">
    <property type="entry name" value="HTH_AraC"/>
</dbReference>
<keyword evidence="6" id="KW-1185">Reference proteome</keyword>
<dbReference type="PANTHER" id="PTHR43280">
    <property type="entry name" value="ARAC-FAMILY TRANSCRIPTIONAL REGULATOR"/>
    <property type="match status" value="1"/>
</dbReference>
<dbReference type="Proteomes" id="UP000249304">
    <property type="component" value="Unassembled WGS sequence"/>
</dbReference>
<dbReference type="InterPro" id="IPR018062">
    <property type="entry name" value="HTH_AraC-typ_CS"/>
</dbReference>
<feature type="domain" description="HTH araC/xylS-type" evidence="4">
    <location>
        <begin position="245"/>
        <end position="344"/>
    </location>
</feature>
<keyword evidence="3" id="KW-0804">Transcription</keyword>
<gene>
    <name evidence="5" type="ORF">C1J01_03295</name>
</gene>
<dbReference type="OrthoDB" id="2060755at2"/>
<proteinExistence type="predicted"/>
<keyword evidence="1" id="KW-0805">Transcription regulation</keyword>
<dbReference type="PANTHER" id="PTHR43280:SF2">
    <property type="entry name" value="HTH-TYPE TRANSCRIPTIONAL REGULATOR EXSA"/>
    <property type="match status" value="1"/>
</dbReference>
<protein>
    <recommendedName>
        <fullName evidence="4">HTH araC/xylS-type domain-containing protein</fullName>
    </recommendedName>
</protein>
<reference evidence="5 6" key="1">
    <citation type="submission" date="2018-01" db="EMBL/GenBank/DDBJ databases">
        <title>Draft genome sequence of Nonomuraea sp. KC333.</title>
        <authorList>
            <person name="Sahin N."/>
            <person name="Saygin H."/>
            <person name="Ay H."/>
        </authorList>
    </citation>
    <scope>NUCLEOTIDE SEQUENCE [LARGE SCALE GENOMIC DNA]</scope>
    <source>
        <strain evidence="5 6">KC333</strain>
    </source>
</reference>
<evidence type="ECO:0000256" key="2">
    <source>
        <dbReference type="ARBA" id="ARBA00023125"/>
    </source>
</evidence>
<dbReference type="SMART" id="SM00342">
    <property type="entry name" value="HTH_ARAC"/>
    <property type="match status" value="1"/>
</dbReference>
<comment type="caution">
    <text evidence="5">The sequence shown here is derived from an EMBL/GenBank/DDBJ whole genome shotgun (WGS) entry which is preliminary data.</text>
</comment>
<sequence>MEYAVGVLVDIDDYMALSRARGSQWARTQLERADRAIREVTACVALPPEEWLVVLAGPDPRRLMDRASTLAEDVRARIGRAGELTATVSLGRPGLPAEAERDARRTNAYKLVLGGDRVITAPEGDRPEGGPPVRIEPELARAVHAGDRRAAAALLTGWVDRCAQERDLDPATLHRWLVGELLFVVDLVNRRRLASGSTDWVDACARLPIAELVTVSSIHERSYLRIWVEEILTRLIPASARDILSMAESYMAAHYADPGLRLTTVAQAVSASPFHIAHLFAAERRTTFLRQLTGLRMRHARSLLTSSALPVEAVATRSGYQSAKAFRGVFKRHVGCSPSEYRRAHRAQTSERITRV</sequence>
<dbReference type="RefSeq" id="WP_111175807.1">
    <property type="nucleotide sequence ID" value="NZ_POUD01000007.1"/>
</dbReference>
<dbReference type="EMBL" id="POUD01000007">
    <property type="protein sequence ID" value="PZG22664.1"/>
    <property type="molecule type" value="Genomic_DNA"/>
</dbReference>
<dbReference type="InterPro" id="IPR009057">
    <property type="entry name" value="Homeodomain-like_sf"/>
</dbReference>
<evidence type="ECO:0000313" key="5">
    <source>
        <dbReference type="EMBL" id="PZG22664.1"/>
    </source>
</evidence>
<evidence type="ECO:0000259" key="4">
    <source>
        <dbReference type="PROSITE" id="PS01124"/>
    </source>
</evidence>
<evidence type="ECO:0000313" key="6">
    <source>
        <dbReference type="Proteomes" id="UP000249304"/>
    </source>
</evidence>
<dbReference type="GO" id="GO:0003700">
    <property type="term" value="F:DNA-binding transcription factor activity"/>
    <property type="evidence" value="ECO:0007669"/>
    <property type="project" value="InterPro"/>
</dbReference>
<name>A0A2W2G731_9ACTN</name>
<dbReference type="SUPFAM" id="SSF46689">
    <property type="entry name" value="Homeodomain-like"/>
    <property type="match status" value="1"/>
</dbReference>